<sequence length="69" mass="8098">MNNTYRQQLFITLTLLHQEARYAYWKNRMHCGSDFQPYADCADCKHFLFCKTMLDIDIALAALSEMDGD</sequence>
<reference evidence="1" key="1">
    <citation type="journal article" date="2014" name="Front. Microbiol.">
        <title>High frequency of phylogenetically diverse reductive dehalogenase-homologous genes in deep subseafloor sedimentary metagenomes.</title>
        <authorList>
            <person name="Kawai M."/>
            <person name="Futagami T."/>
            <person name="Toyoda A."/>
            <person name="Takaki Y."/>
            <person name="Nishi S."/>
            <person name="Hori S."/>
            <person name="Arai W."/>
            <person name="Tsubouchi T."/>
            <person name="Morono Y."/>
            <person name="Uchiyama I."/>
            <person name="Ito T."/>
            <person name="Fujiyama A."/>
            <person name="Inagaki F."/>
            <person name="Takami H."/>
        </authorList>
    </citation>
    <scope>NUCLEOTIDE SEQUENCE</scope>
    <source>
        <strain evidence="1">Expedition CK06-06</strain>
    </source>
</reference>
<dbReference type="EMBL" id="BARW01000961">
    <property type="protein sequence ID" value="GAI71317.1"/>
    <property type="molecule type" value="Genomic_DNA"/>
</dbReference>
<accession>X1QRW2</accession>
<comment type="caution">
    <text evidence="1">The sequence shown here is derived from an EMBL/GenBank/DDBJ whole genome shotgun (WGS) entry which is preliminary data.</text>
</comment>
<name>X1QRW2_9ZZZZ</name>
<dbReference type="AlphaFoldDB" id="X1QRW2"/>
<organism evidence="1">
    <name type="scientific">marine sediment metagenome</name>
    <dbReference type="NCBI Taxonomy" id="412755"/>
    <lineage>
        <taxon>unclassified sequences</taxon>
        <taxon>metagenomes</taxon>
        <taxon>ecological metagenomes</taxon>
    </lineage>
</organism>
<proteinExistence type="predicted"/>
<protein>
    <submittedName>
        <fullName evidence="1">Uncharacterized protein</fullName>
    </submittedName>
</protein>
<gene>
    <name evidence="1" type="ORF">S12H4_03430</name>
</gene>
<evidence type="ECO:0000313" key="1">
    <source>
        <dbReference type="EMBL" id="GAI71317.1"/>
    </source>
</evidence>